<accession>A0AAD1TG69</accession>
<evidence type="ECO:0000313" key="2">
    <source>
        <dbReference type="EMBL" id="CAH2322513.1"/>
    </source>
</evidence>
<evidence type="ECO:0000256" key="1">
    <source>
        <dbReference type="SAM" id="MobiDB-lite"/>
    </source>
</evidence>
<feature type="non-terminal residue" evidence="2">
    <location>
        <position position="54"/>
    </location>
</feature>
<dbReference type="EMBL" id="OW240922">
    <property type="protein sequence ID" value="CAH2322513.1"/>
    <property type="molecule type" value="Genomic_DNA"/>
</dbReference>
<name>A0AAD1TG69_PELCU</name>
<dbReference type="AlphaFoldDB" id="A0AAD1TG69"/>
<feature type="region of interest" description="Disordered" evidence="1">
    <location>
        <begin position="32"/>
        <end position="54"/>
    </location>
</feature>
<reference evidence="2" key="1">
    <citation type="submission" date="2022-03" db="EMBL/GenBank/DDBJ databases">
        <authorList>
            <person name="Alioto T."/>
            <person name="Alioto T."/>
            <person name="Gomez Garrido J."/>
        </authorList>
    </citation>
    <scope>NUCLEOTIDE SEQUENCE</scope>
</reference>
<keyword evidence="3" id="KW-1185">Reference proteome</keyword>
<organism evidence="2 3">
    <name type="scientific">Pelobates cultripes</name>
    <name type="common">Western spadefoot toad</name>
    <dbReference type="NCBI Taxonomy" id="61616"/>
    <lineage>
        <taxon>Eukaryota</taxon>
        <taxon>Metazoa</taxon>
        <taxon>Chordata</taxon>
        <taxon>Craniata</taxon>
        <taxon>Vertebrata</taxon>
        <taxon>Euteleostomi</taxon>
        <taxon>Amphibia</taxon>
        <taxon>Batrachia</taxon>
        <taxon>Anura</taxon>
        <taxon>Pelobatoidea</taxon>
        <taxon>Pelobatidae</taxon>
        <taxon>Pelobates</taxon>
    </lineage>
</organism>
<evidence type="ECO:0000313" key="3">
    <source>
        <dbReference type="Proteomes" id="UP001295444"/>
    </source>
</evidence>
<protein>
    <submittedName>
        <fullName evidence="2">Uncharacterized protein</fullName>
    </submittedName>
</protein>
<sequence length="54" mass="6234">GFLHTESKVLIIDLEHSTGEPSSFCCLFPTPIADSYEEEEEEEEDEEEEEEINK</sequence>
<feature type="non-terminal residue" evidence="2">
    <location>
        <position position="1"/>
    </location>
</feature>
<feature type="compositionally biased region" description="Acidic residues" evidence="1">
    <location>
        <begin position="35"/>
        <end position="54"/>
    </location>
</feature>
<proteinExistence type="predicted"/>
<gene>
    <name evidence="2" type="ORF">PECUL_23A012828</name>
</gene>
<dbReference type="Proteomes" id="UP001295444">
    <property type="component" value="Chromosome 11"/>
</dbReference>